<dbReference type="SUPFAM" id="SSF53335">
    <property type="entry name" value="S-adenosyl-L-methionine-dependent methyltransferases"/>
    <property type="match status" value="1"/>
</dbReference>
<dbReference type="GO" id="GO:0032259">
    <property type="term" value="P:methylation"/>
    <property type="evidence" value="ECO:0007669"/>
    <property type="project" value="UniProtKB-KW"/>
</dbReference>
<comment type="subcellular location">
    <subcellularLocation>
        <location evidence="6">Cytoplasm</location>
    </subcellularLocation>
</comment>
<evidence type="ECO:0000256" key="4">
    <source>
        <dbReference type="ARBA" id="ARBA00022691"/>
    </source>
</evidence>
<evidence type="ECO:0000259" key="7">
    <source>
        <dbReference type="Pfam" id="PF05175"/>
    </source>
</evidence>
<comment type="similarity">
    <text evidence="6">Belongs to the methyltransferase superfamily. tRNA (adenine-N(6)-)-methyltransferase family.</text>
</comment>
<dbReference type="PANTHER" id="PTHR47739:SF1">
    <property type="entry name" value="TRNA1(VAL) (ADENINE(37)-N6)-METHYLTRANSFERASE"/>
    <property type="match status" value="1"/>
</dbReference>
<comment type="catalytic activity">
    <reaction evidence="6">
        <text>adenosine(37) in tRNA1(Val) + S-adenosyl-L-methionine = N(6)-methyladenosine(37) in tRNA1(Val) + S-adenosyl-L-homocysteine + H(+)</text>
        <dbReference type="Rhea" id="RHEA:43160"/>
        <dbReference type="Rhea" id="RHEA-COMP:10369"/>
        <dbReference type="Rhea" id="RHEA-COMP:10370"/>
        <dbReference type="ChEBI" id="CHEBI:15378"/>
        <dbReference type="ChEBI" id="CHEBI:57856"/>
        <dbReference type="ChEBI" id="CHEBI:59789"/>
        <dbReference type="ChEBI" id="CHEBI:74411"/>
        <dbReference type="ChEBI" id="CHEBI:74449"/>
        <dbReference type="EC" id="2.1.1.223"/>
    </reaction>
</comment>
<keyword evidence="4 6" id="KW-0949">S-adenosyl-L-methionine</keyword>
<dbReference type="EMBL" id="BAABFN010000002">
    <property type="protein sequence ID" value="GAA4306482.1"/>
    <property type="molecule type" value="Genomic_DNA"/>
</dbReference>
<keyword evidence="2 6" id="KW-0489">Methyltransferase</keyword>
<evidence type="ECO:0000313" key="8">
    <source>
        <dbReference type="EMBL" id="GAA4306482.1"/>
    </source>
</evidence>
<dbReference type="InterPro" id="IPR020596">
    <property type="entry name" value="rRNA_Ade_Mease_Trfase_CS"/>
</dbReference>
<organism evidence="8 9">
    <name type="scientific">Compostibacter hankyongensis</name>
    <dbReference type="NCBI Taxonomy" id="1007089"/>
    <lineage>
        <taxon>Bacteria</taxon>
        <taxon>Pseudomonadati</taxon>
        <taxon>Bacteroidota</taxon>
        <taxon>Chitinophagia</taxon>
        <taxon>Chitinophagales</taxon>
        <taxon>Chitinophagaceae</taxon>
        <taxon>Compostibacter</taxon>
    </lineage>
</organism>
<dbReference type="PANTHER" id="PTHR47739">
    <property type="entry name" value="TRNA1(VAL) (ADENINE(37)-N6)-METHYLTRANSFERASE"/>
    <property type="match status" value="1"/>
</dbReference>
<evidence type="ECO:0000313" key="9">
    <source>
        <dbReference type="Proteomes" id="UP001501207"/>
    </source>
</evidence>
<dbReference type="Gene3D" id="3.40.50.150">
    <property type="entry name" value="Vaccinia Virus protein VP39"/>
    <property type="match status" value="1"/>
</dbReference>
<feature type="domain" description="Methyltransferase small" evidence="7">
    <location>
        <begin position="40"/>
        <end position="136"/>
    </location>
</feature>
<dbReference type="Proteomes" id="UP001501207">
    <property type="component" value="Unassembled WGS sequence"/>
</dbReference>
<evidence type="ECO:0000256" key="6">
    <source>
        <dbReference type="HAMAP-Rule" id="MF_01872"/>
    </source>
</evidence>
<dbReference type="InterPro" id="IPR002052">
    <property type="entry name" value="DNA_methylase_N6_adenine_CS"/>
</dbReference>
<keyword evidence="9" id="KW-1185">Reference proteome</keyword>
<dbReference type="InterPro" id="IPR022882">
    <property type="entry name" value="tRNA_adenine-N6_MeTrfase"/>
</dbReference>
<accession>A0ABP8FLE2</accession>
<protein>
    <recommendedName>
        <fullName evidence="6">tRNA1(Val) (adenine(37)-N6)-methyltransferase</fullName>
        <ecNumber evidence="6">2.1.1.223</ecNumber>
    </recommendedName>
    <alternativeName>
        <fullName evidence="6">tRNA m6A37 methyltransferase</fullName>
    </alternativeName>
</protein>
<proteinExistence type="inferred from homology"/>
<dbReference type="RefSeq" id="WP_344977149.1">
    <property type="nucleotide sequence ID" value="NZ_BAABFN010000002.1"/>
</dbReference>
<dbReference type="PROSITE" id="PS00092">
    <property type="entry name" value="N6_MTASE"/>
    <property type="match status" value="1"/>
</dbReference>
<comment type="caution">
    <text evidence="8">The sequence shown here is derived from an EMBL/GenBank/DDBJ whole genome shotgun (WGS) entry which is preliminary data.</text>
</comment>
<sequence>MSNTYFQFKQFRIGQEHCAMKVCTDACIQGAYTAAALQKATLPVGRALDIGTGTGLLSLMLAQQLPGAIFDAIELDEAASRQAQENARHSPWPDRINVRHGDARTFLYPQPYDLIICNPPFYGQDLKSGDERINRARHAVELDFSGLLAIADRWLKKEGLLGIMLPGHRFAAFATLAAGRGLFPERLLQVRQTPRHDFFRSIALFSCQPRENLMEELTIMNGNAYTPECAALLQPYYLYL</sequence>
<dbReference type="InterPro" id="IPR029063">
    <property type="entry name" value="SAM-dependent_MTases_sf"/>
</dbReference>
<dbReference type="CDD" id="cd02440">
    <property type="entry name" value="AdoMet_MTases"/>
    <property type="match status" value="1"/>
</dbReference>
<keyword evidence="3 6" id="KW-0808">Transferase</keyword>
<gene>
    <name evidence="8" type="ORF">GCM10023143_12440</name>
</gene>
<evidence type="ECO:0000256" key="2">
    <source>
        <dbReference type="ARBA" id="ARBA00022603"/>
    </source>
</evidence>
<dbReference type="PROSITE" id="PS01131">
    <property type="entry name" value="RRNA_A_DIMETH"/>
    <property type="match status" value="1"/>
</dbReference>
<dbReference type="InterPro" id="IPR050210">
    <property type="entry name" value="tRNA_Adenine-N(6)_MTase"/>
</dbReference>
<evidence type="ECO:0000256" key="5">
    <source>
        <dbReference type="ARBA" id="ARBA00022694"/>
    </source>
</evidence>
<dbReference type="InterPro" id="IPR007848">
    <property type="entry name" value="Small_mtfrase_dom"/>
</dbReference>
<dbReference type="EC" id="2.1.1.223" evidence="6"/>
<dbReference type="Pfam" id="PF05175">
    <property type="entry name" value="MTS"/>
    <property type="match status" value="1"/>
</dbReference>
<dbReference type="HAMAP" id="MF_01872">
    <property type="entry name" value="tRNA_methyltr_YfiC"/>
    <property type="match status" value="1"/>
</dbReference>
<evidence type="ECO:0000256" key="3">
    <source>
        <dbReference type="ARBA" id="ARBA00022679"/>
    </source>
</evidence>
<evidence type="ECO:0000256" key="1">
    <source>
        <dbReference type="ARBA" id="ARBA00022490"/>
    </source>
</evidence>
<comment type="function">
    <text evidence="6">Specifically methylates the adenine in position 37 of tRNA(1)(Val) (anticodon cmo5UAC).</text>
</comment>
<keyword evidence="1 6" id="KW-0963">Cytoplasm</keyword>
<keyword evidence="5 6" id="KW-0819">tRNA processing</keyword>
<reference evidence="9" key="1">
    <citation type="journal article" date="2019" name="Int. J. Syst. Evol. Microbiol.">
        <title>The Global Catalogue of Microorganisms (GCM) 10K type strain sequencing project: providing services to taxonomists for standard genome sequencing and annotation.</title>
        <authorList>
            <consortium name="The Broad Institute Genomics Platform"/>
            <consortium name="The Broad Institute Genome Sequencing Center for Infectious Disease"/>
            <person name="Wu L."/>
            <person name="Ma J."/>
        </authorList>
    </citation>
    <scope>NUCLEOTIDE SEQUENCE [LARGE SCALE GENOMIC DNA]</scope>
    <source>
        <strain evidence="9">JCM 17664</strain>
    </source>
</reference>
<name>A0ABP8FLE2_9BACT</name>
<dbReference type="GO" id="GO:0008168">
    <property type="term" value="F:methyltransferase activity"/>
    <property type="evidence" value="ECO:0007669"/>
    <property type="project" value="UniProtKB-KW"/>
</dbReference>